<keyword evidence="3" id="KW-1185">Reference proteome</keyword>
<dbReference type="AlphaFoldDB" id="A0A8S3PRV0"/>
<feature type="compositionally biased region" description="Basic and acidic residues" evidence="1">
    <location>
        <begin position="276"/>
        <end position="294"/>
    </location>
</feature>
<feature type="region of interest" description="Disordered" evidence="1">
    <location>
        <begin position="220"/>
        <end position="324"/>
    </location>
</feature>
<dbReference type="EMBL" id="CAJPWZ010000144">
    <property type="protein sequence ID" value="CAG2186769.1"/>
    <property type="molecule type" value="Genomic_DNA"/>
</dbReference>
<sequence length="741" mass="86319">MKTTVLNIAKMVGIVYMKQTEQSLESLMGDKYIEVKQSIKDMLTVKFDKVCVQITGLGEEFRSQKGTLPLPDDKKVYTEWKMETPDNWNAEKIKETLVSFVNQWFQIEFVFVGSLIISTSVSGFVLRHSLHAAIESFLRDFIELCEIDTSIPTILKIEFRVFDNKTSSVQSLISHKDELETSHHCILNEEGCSDTEKLQTPDIEREDSFILEGKQKTLHEKGERRASIGFLDVPKRQSRTRTRSPMQELQGDYNINEGSSRQIYRRSRSAGKSLKKSKDTDSSSSNLEEKDFESKIQVSSSKAEIQQSEQDRTEYSHNQASSDPDPHTISETYFYRLCVLLVVIAQDASRKYFSVNILKSESLRNYLERYKHCLFHLYSNMKCCCLKCNNEQTKIFSKEQFDMLFENDRTKIISSHIKKSCGKTDQTCICGIQPKEGIDVDMLDVTLITAIALTCEKDTNTFERHCIETCLGTIEETRNKVFHFSDIKKMSVDVFEYYWLKLSGSVEVICKFINKTYQNKIQKRIQELKSRALVTSDKLKQEELCRAEWRHKCAEFEVSQIANINHLQLNESLYNLPHHEIFTKIDRLNSDIEKTQIHFYGSEKVSQMLDLADPETYSGKAYIPVLLLLEVPEKWNKQRIMDSAYKMKIAMKQDRNIEIKSCSPEDLNILAYIFWKMFSDIQKLRREMQLFIGSILTFAGINTTKKESMQVCMFINDQHKHSQRRRGSHYIRYRNKNIPMF</sequence>
<dbReference type="Proteomes" id="UP000683360">
    <property type="component" value="Unassembled WGS sequence"/>
</dbReference>
<dbReference type="OrthoDB" id="10350210at2759"/>
<name>A0A8S3PRV0_MYTED</name>
<proteinExistence type="predicted"/>
<protein>
    <submittedName>
        <fullName evidence="2">Uncharacterized protein</fullName>
    </submittedName>
</protein>
<evidence type="ECO:0000313" key="3">
    <source>
        <dbReference type="Proteomes" id="UP000683360"/>
    </source>
</evidence>
<gene>
    <name evidence="2" type="ORF">MEDL_2332</name>
</gene>
<accession>A0A8S3PRV0</accession>
<reference evidence="2" key="1">
    <citation type="submission" date="2021-03" db="EMBL/GenBank/DDBJ databases">
        <authorList>
            <person name="Bekaert M."/>
        </authorList>
    </citation>
    <scope>NUCLEOTIDE SEQUENCE</scope>
</reference>
<organism evidence="2 3">
    <name type="scientific">Mytilus edulis</name>
    <name type="common">Blue mussel</name>
    <dbReference type="NCBI Taxonomy" id="6550"/>
    <lineage>
        <taxon>Eukaryota</taxon>
        <taxon>Metazoa</taxon>
        <taxon>Spiralia</taxon>
        <taxon>Lophotrochozoa</taxon>
        <taxon>Mollusca</taxon>
        <taxon>Bivalvia</taxon>
        <taxon>Autobranchia</taxon>
        <taxon>Pteriomorphia</taxon>
        <taxon>Mytilida</taxon>
        <taxon>Mytiloidea</taxon>
        <taxon>Mytilidae</taxon>
        <taxon>Mytilinae</taxon>
        <taxon>Mytilus</taxon>
    </lineage>
</organism>
<evidence type="ECO:0000256" key="1">
    <source>
        <dbReference type="SAM" id="MobiDB-lite"/>
    </source>
</evidence>
<feature type="compositionally biased region" description="Polar residues" evidence="1">
    <location>
        <begin position="296"/>
        <end position="308"/>
    </location>
</feature>
<comment type="caution">
    <text evidence="2">The sequence shown here is derived from an EMBL/GenBank/DDBJ whole genome shotgun (WGS) entry which is preliminary data.</text>
</comment>
<feature type="compositionally biased region" description="Basic residues" evidence="1">
    <location>
        <begin position="263"/>
        <end position="275"/>
    </location>
</feature>
<evidence type="ECO:0000313" key="2">
    <source>
        <dbReference type="EMBL" id="CAG2186769.1"/>
    </source>
</evidence>